<name>A0A1H7JDC8_9LACT</name>
<sequence>MISILESLNEVSILILFIVAIILERSLRKKKKQNVLSRSETILYIVTTATTLVYIVSYILLYIGTR</sequence>
<accession>A0A1H7JDC8</accession>
<protein>
    <submittedName>
        <fullName evidence="2">Uncharacterized protein</fullName>
    </submittedName>
</protein>
<dbReference type="AlphaFoldDB" id="A0A1H7JDC8"/>
<dbReference type="Proteomes" id="UP000199081">
    <property type="component" value="Unassembled WGS sequence"/>
</dbReference>
<proteinExistence type="predicted"/>
<dbReference type="EMBL" id="FNZU01000005">
    <property type="protein sequence ID" value="SEK72424.1"/>
    <property type="molecule type" value="Genomic_DNA"/>
</dbReference>
<keyword evidence="1" id="KW-1133">Transmembrane helix</keyword>
<keyword evidence="1" id="KW-0472">Membrane</keyword>
<dbReference type="RefSeq" id="WP_143059417.1">
    <property type="nucleotide sequence ID" value="NZ_BJYC01000005.1"/>
</dbReference>
<evidence type="ECO:0000256" key="1">
    <source>
        <dbReference type="SAM" id="Phobius"/>
    </source>
</evidence>
<evidence type="ECO:0000313" key="2">
    <source>
        <dbReference type="EMBL" id="SEK72424.1"/>
    </source>
</evidence>
<gene>
    <name evidence="2" type="ORF">SAMN04488099_105143</name>
</gene>
<reference evidence="3" key="1">
    <citation type="submission" date="2016-10" db="EMBL/GenBank/DDBJ databases">
        <authorList>
            <person name="Varghese N."/>
            <person name="Submissions S."/>
        </authorList>
    </citation>
    <scope>NUCLEOTIDE SEQUENCE [LARGE SCALE GENOMIC DNA]</scope>
    <source>
        <strain evidence="3">DSM 19183</strain>
    </source>
</reference>
<feature type="transmembrane region" description="Helical" evidence="1">
    <location>
        <begin position="6"/>
        <end position="23"/>
    </location>
</feature>
<keyword evidence="1" id="KW-0812">Transmembrane</keyword>
<keyword evidence="3" id="KW-1185">Reference proteome</keyword>
<feature type="transmembrane region" description="Helical" evidence="1">
    <location>
        <begin position="43"/>
        <end position="63"/>
    </location>
</feature>
<evidence type="ECO:0000313" key="3">
    <source>
        <dbReference type="Proteomes" id="UP000199081"/>
    </source>
</evidence>
<dbReference type="STRING" id="426702.SAMN04488099_105143"/>
<organism evidence="2 3">
    <name type="scientific">Alkalibacterium pelagium</name>
    <dbReference type="NCBI Taxonomy" id="426702"/>
    <lineage>
        <taxon>Bacteria</taxon>
        <taxon>Bacillati</taxon>
        <taxon>Bacillota</taxon>
        <taxon>Bacilli</taxon>
        <taxon>Lactobacillales</taxon>
        <taxon>Carnobacteriaceae</taxon>
        <taxon>Alkalibacterium</taxon>
    </lineage>
</organism>